<feature type="compositionally biased region" description="Polar residues" evidence="7">
    <location>
        <begin position="1469"/>
        <end position="1483"/>
    </location>
</feature>
<feature type="compositionally biased region" description="Basic and acidic residues" evidence="7">
    <location>
        <begin position="250"/>
        <end position="303"/>
    </location>
</feature>
<dbReference type="OrthoDB" id="10250660at2759"/>
<dbReference type="Proteomes" id="UP000829291">
    <property type="component" value="Chromosome 4"/>
</dbReference>
<evidence type="ECO:0000256" key="7">
    <source>
        <dbReference type="SAM" id="MobiDB-lite"/>
    </source>
</evidence>
<feature type="region of interest" description="Disordered" evidence="7">
    <location>
        <begin position="910"/>
        <end position="962"/>
    </location>
</feature>
<keyword evidence="1 6" id="KW-0489">Methyltransferase</keyword>
<feature type="compositionally biased region" description="Polar residues" evidence="7">
    <location>
        <begin position="1373"/>
        <end position="1383"/>
    </location>
</feature>
<keyword evidence="2 6" id="KW-0808">Transferase</keyword>
<feature type="compositionally biased region" description="Polar residues" evidence="7">
    <location>
        <begin position="443"/>
        <end position="452"/>
    </location>
</feature>
<feature type="compositionally biased region" description="Low complexity" evidence="7">
    <location>
        <begin position="1169"/>
        <end position="1189"/>
    </location>
</feature>
<dbReference type="Pfam" id="PF13847">
    <property type="entry name" value="Methyltransf_31"/>
    <property type="match status" value="1"/>
</dbReference>
<proteinExistence type="inferred from homology"/>
<dbReference type="GO" id="GO:0032259">
    <property type="term" value="P:methylation"/>
    <property type="evidence" value="ECO:0007669"/>
    <property type="project" value="UniProtKB-KW"/>
</dbReference>
<feature type="compositionally biased region" description="Polar residues" evidence="7">
    <location>
        <begin position="235"/>
        <end position="249"/>
    </location>
</feature>
<feature type="region of interest" description="Disordered" evidence="7">
    <location>
        <begin position="379"/>
        <end position="403"/>
    </location>
</feature>
<dbReference type="CDD" id="cd02440">
    <property type="entry name" value="AdoMet_MTases"/>
    <property type="match status" value="1"/>
</dbReference>
<evidence type="ECO:0000256" key="3">
    <source>
        <dbReference type="ARBA" id="ARBA00022691"/>
    </source>
</evidence>
<feature type="compositionally biased region" description="Basic and acidic residues" evidence="7">
    <location>
        <begin position="459"/>
        <end position="474"/>
    </location>
</feature>
<dbReference type="SUPFAM" id="SSF53335">
    <property type="entry name" value="S-adenosyl-L-methionine-dependent methyltransferases"/>
    <property type="match status" value="1"/>
</dbReference>
<gene>
    <name evidence="10" type="primary">LOC107220541</name>
</gene>
<name>A0A6J0BLK9_NEOLC</name>
<evidence type="ECO:0000256" key="5">
    <source>
        <dbReference type="ARBA" id="ARBA00047278"/>
    </source>
</evidence>
<protein>
    <recommendedName>
        <fullName evidence="4">tRNA (uracil(54)-C(5))-methyltransferase</fullName>
        <ecNumber evidence="4">2.1.1.35</ecNumber>
    </recommendedName>
</protein>
<dbReference type="GeneID" id="107220541"/>
<evidence type="ECO:0000259" key="8">
    <source>
        <dbReference type="Pfam" id="PF13847"/>
    </source>
</evidence>
<dbReference type="Gene3D" id="3.40.50.150">
    <property type="entry name" value="Vaccinia Virus protein VP39"/>
    <property type="match status" value="1"/>
</dbReference>
<feature type="region of interest" description="Disordered" evidence="7">
    <location>
        <begin position="443"/>
        <end position="474"/>
    </location>
</feature>
<dbReference type="InterPro" id="IPR025714">
    <property type="entry name" value="Methyltranfer_dom"/>
</dbReference>
<keyword evidence="3 6" id="KW-0949">S-adenosyl-L-methionine</keyword>
<feature type="domain" description="Methyltransferase" evidence="8">
    <location>
        <begin position="593"/>
        <end position="684"/>
    </location>
</feature>
<feature type="compositionally biased region" description="Basic and acidic residues" evidence="7">
    <location>
        <begin position="1293"/>
        <end position="1307"/>
    </location>
</feature>
<dbReference type="PANTHER" id="PTHR45904:SF2">
    <property type="entry name" value="TRNA (URACIL-5-)-METHYLTRANSFERASE HOMOLOG A"/>
    <property type="match status" value="1"/>
</dbReference>
<feature type="region of interest" description="Disordered" evidence="7">
    <location>
        <begin position="1373"/>
        <end position="1564"/>
    </location>
</feature>
<feature type="region of interest" description="Disordered" evidence="7">
    <location>
        <begin position="105"/>
        <end position="163"/>
    </location>
</feature>
<evidence type="ECO:0000256" key="4">
    <source>
        <dbReference type="ARBA" id="ARBA00033763"/>
    </source>
</evidence>
<feature type="compositionally biased region" description="Basic and acidic residues" evidence="7">
    <location>
        <begin position="1393"/>
        <end position="1408"/>
    </location>
</feature>
<evidence type="ECO:0000313" key="9">
    <source>
        <dbReference type="Proteomes" id="UP000829291"/>
    </source>
</evidence>
<dbReference type="GO" id="GO:0006396">
    <property type="term" value="P:RNA processing"/>
    <property type="evidence" value="ECO:0007669"/>
    <property type="project" value="InterPro"/>
</dbReference>
<accession>A0A6J0BLK9</accession>
<feature type="compositionally biased region" description="Polar residues" evidence="7">
    <location>
        <begin position="1493"/>
        <end position="1509"/>
    </location>
</feature>
<keyword evidence="9" id="KW-1185">Reference proteome</keyword>
<dbReference type="GO" id="GO:0030697">
    <property type="term" value="F:tRNA (uracil(54)-C5)-methyltransferase activity, S-adenosyl methionine-dependent"/>
    <property type="evidence" value="ECO:0007669"/>
    <property type="project" value="UniProtKB-EC"/>
</dbReference>
<feature type="compositionally biased region" description="Basic and acidic residues" evidence="7">
    <location>
        <begin position="1434"/>
        <end position="1450"/>
    </location>
</feature>
<evidence type="ECO:0000256" key="1">
    <source>
        <dbReference type="ARBA" id="ARBA00022603"/>
    </source>
</evidence>
<evidence type="ECO:0000313" key="10">
    <source>
        <dbReference type="RefSeq" id="XP_015514673.2"/>
    </source>
</evidence>
<dbReference type="InParanoid" id="A0A6J0BLK9"/>
<feature type="region of interest" description="Disordered" evidence="7">
    <location>
        <begin position="235"/>
        <end position="303"/>
    </location>
</feature>
<dbReference type="KEGG" id="nlo:107220541"/>
<comment type="similarity">
    <text evidence="6">Belongs to the class I-like SAM-binding methyltransferase superfamily. RNA M5U methyltransferase family.</text>
</comment>
<dbReference type="InterPro" id="IPR010280">
    <property type="entry name" value="U5_MeTrfase_fam"/>
</dbReference>
<reference evidence="10" key="1">
    <citation type="submission" date="2025-08" db="UniProtKB">
        <authorList>
            <consortium name="RefSeq"/>
        </authorList>
    </citation>
    <scope>IDENTIFICATION</scope>
    <source>
        <tissue evidence="10">Thorax and Abdomen</tissue>
    </source>
</reference>
<feature type="compositionally biased region" description="Basic and acidic residues" evidence="7">
    <location>
        <begin position="134"/>
        <end position="157"/>
    </location>
</feature>
<feature type="region of interest" description="Disordered" evidence="7">
    <location>
        <begin position="23"/>
        <end position="83"/>
    </location>
</feature>
<evidence type="ECO:0000256" key="2">
    <source>
        <dbReference type="ARBA" id="ARBA00022679"/>
    </source>
</evidence>
<dbReference type="PROSITE" id="PS51687">
    <property type="entry name" value="SAM_MT_RNA_M5U"/>
    <property type="match status" value="1"/>
</dbReference>
<feature type="compositionally biased region" description="Low complexity" evidence="7">
    <location>
        <begin position="1202"/>
        <end position="1231"/>
    </location>
</feature>
<feature type="compositionally biased region" description="Gly residues" evidence="7">
    <location>
        <begin position="33"/>
        <end position="45"/>
    </location>
</feature>
<comment type="caution">
    <text evidence="6">Lacks conserved residue(s) required for the propagation of feature annotation.</text>
</comment>
<dbReference type="InterPro" id="IPR045850">
    <property type="entry name" value="TRM2_met"/>
</dbReference>
<comment type="catalytic activity">
    <reaction evidence="5">
        <text>uridine(54) in tRNA + S-adenosyl-L-methionine = 5-methyluridine(54) in tRNA + S-adenosyl-L-homocysteine + H(+)</text>
        <dbReference type="Rhea" id="RHEA:42712"/>
        <dbReference type="Rhea" id="RHEA-COMP:10167"/>
        <dbReference type="Rhea" id="RHEA-COMP:10193"/>
        <dbReference type="ChEBI" id="CHEBI:15378"/>
        <dbReference type="ChEBI" id="CHEBI:57856"/>
        <dbReference type="ChEBI" id="CHEBI:59789"/>
        <dbReference type="ChEBI" id="CHEBI:65315"/>
        <dbReference type="ChEBI" id="CHEBI:74447"/>
        <dbReference type="EC" id="2.1.1.35"/>
    </reaction>
    <physiologicalReaction direction="left-to-right" evidence="5">
        <dbReference type="Rhea" id="RHEA:42713"/>
    </physiologicalReaction>
</comment>
<feature type="region of interest" description="Disordered" evidence="7">
    <location>
        <begin position="1096"/>
        <end position="1322"/>
    </location>
</feature>
<feature type="region of interest" description="Disordered" evidence="7">
    <location>
        <begin position="829"/>
        <end position="872"/>
    </location>
</feature>
<dbReference type="EC" id="2.1.1.35" evidence="4"/>
<dbReference type="InterPro" id="IPR029063">
    <property type="entry name" value="SAM-dependent_MTases_sf"/>
</dbReference>
<dbReference type="PANTHER" id="PTHR45904">
    <property type="entry name" value="TRNA (URACIL-5-)-METHYLTRANSFERASE"/>
    <property type="match status" value="1"/>
</dbReference>
<feature type="binding site" evidence="6">
    <location>
        <position position="622"/>
    </location>
    <ligand>
        <name>S-adenosyl-L-methionine</name>
        <dbReference type="ChEBI" id="CHEBI:59789"/>
    </ligand>
</feature>
<feature type="compositionally biased region" description="Polar residues" evidence="7">
    <location>
        <begin position="1342"/>
        <end position="1356"/>
    </location>
</feature>
<feature type="compositionally biased region" description="Low complexity" evidence="7">
    <location>
        <begin position="1238"/>
        <end position="1251"/>
    </location>
</feature>
<evidence type="ECO:0000256" key="6">
    <source>
        <dbReference type="PROSITE-ProRule" id="PRU01024"/>
    </source>
</evidence>
<dbReference type="RefSeq" id="XP_015514673.2">
    <property type="nucleotide sequence ID" value="XM_015659187.2"/>
</dbReference>
<sequence length="1564" mass="175979">MSVKFTSGSILTSRRFIFSKASLPSSARVKGGQTSGSLGGAGGHILGSRSSPKVHEVGSRVGSSKVDKQDDPTINSQNTDTEKVALFGGEEFEVVDECIDDDETASFKESSKVTAAKSIEAPKSTDNAPMQSTEESKTKTAEELKSADSLETKEPSKTSDPLQQKKLLTEKRLLLTQQNARLRKPIDFTADISMDQLDVSGEYMTDEEIMNHLDEIENIVLDGTEFELQDDVDSTNAASNISQVNVQKNKATEDPSKQPENKQSEEMKTTSKKEDKTEEPSEVTAEKMEEKPQTVESESKDSGVDWYEKKLETKVATVKDRLSKLARVLEFSYPRYKGYLDRNEAITGTPVCRLDQPRRCLLEKPHINRWKFVCNRKPVQESTEKQNTNKEETHSGNSGSTMWRLTPTGVWDSDTDNSSQYPPFVMKAVKVFEDFLQTTQSVDEQASQTSSEIAVVTNEESKSEDTSTRSDTDEKETVKQEWLWLLVRCNRVDELMLFATGRNIDRSTMDELKQVYEVGPGKDCKVKSLYCKSVTKTGGTTNTTTTFLLGSEALDEVVGGIKIQLAPKTNFWSNAAGAESLGNAVADLLAPTSRTTVVEIGCGTGLIGLMLASKCHQVIGLDSPSEVEEAEMSSELNGVKNASFVMGEPAEVMATIAKVLSNCKAAAIVNTNTNIGRAIEVMTDLRKILSLKRLVMVTTLTKQSVRSILELTRPGNGNLGNPFIPIRACVVDTLPVGPHFEVVILMERRLINKFPRIWVNPATSASLSQEKSIADKGAKTLTTQGANSPAKKAKVPLNKVAKIVEPPVKKYVDKVELLPKKAKFTPGFTKKSQFMPPKQLKETPLPPVKNKFKPKRVHSPERPHVPPKKFAPRFEKGNFKPWAVGRVSPDYRVHEDRRIMNKYEDPARRNFPYRNRSPMMKKEQKSRGWSVESVVPRGSPGREKRFRDHKDQSDLRERLSSNRIEPEIMEKVKKQQQMLDMAKQKLSGPASTVDVATAKQLQNMLNMVLEQTNKLQSQLPRSVWDRIAPPENVPSSSNVQVQNDPLLKGRYVQEMGTQDILITTANREFTKPDDSMSRGNYDRFNNVAPSRNAIMASGSQQDSGGNRFQNTAPDRYHGRDGNFKQQEQGGHWKQMEKNRWEPFQPMKKNSPPIRKHISPPRHQISVMGRPISPRRIASPIRRPLSPPRRQITPQRRHMSPIRRQLSPPRRQMSSPRRQISPPRRQISPRLQISESRRQISPSRRAISPPRRVLSPTRRHISPTRRQVSPQRRMDDDWDIPSRGAVEQNTWQRPAERLPEKRWHDERQQPVTSNWEHPSGNDRYRKSLNQDKWEMKDGGHDASWNSSGGNGDTWANKQSAAVLNKDFKEHWQPATENRWQNSSGGVNGDNWNIKGKESFPRPLPREECKPVWGDGGKPRWGDQIGSTKDSWGGQADKEDWNDLPDDAKDPWGDDGNNISKDRWPKYENNPGPSSGWSRENQTGDTWGKPGDAWQNKSGPGNKSQWNSSQGGPAMNDSRWIPNDSTKKASGTWQGNSGLNNSWQPQNYPGFQQSRSYNPGSFKDRR</sequence>
<feature type="compositionally biased region" description="Basic and acidic residues" evidence="7">
    <location>
        <begin position="379"/>
        <end position="394"/>
    </location>
</feature>
<feature type="compositionally biased region" description="Basic and acidic residues" evidence="7">
    <location>
        <begin position="940"/>
        <end position="962"/>
    </location>
</feature>
<feature type="compositionally biased region" description="Polar residues" evidence="7">
    <location>
        <begin position="1097"/>
        <end position="1112"/>
    </location>
</feature>
<feature type="compositionally biased region" description="Polar residues" evidence="7">
    <location>
        <begin position="1526"/>
        <end position="1557"/>
    </location>
</feature>
<feature type="region of interest" description="Disordered" evidence="7">
    <location>
        <begin position="1337"/>
        <end position="1356"/>
    </location>
</feature>
<organism evidence="10">
    <name type="scientific">Neodiprion lecontei</name>
    <name type="common">Redheaded pine sawfly</name>
    <dbReference type="NCBI Taxonomy" id="441921"/>
    <lineage>
        <taxon>Eukaryota</taxon>
        <taxon>Metazoa</taxon>
        <taxon>Ecdysozoa</taxon>
        <taxon>Arthropoda</taxon>
        <taxon>Hexapoda</taxon>
        <taxon>Insecta</taxon>
        <taxon>Pterygota</taxon>
        <taxon>Neoptera</taxon>
        <taxon>Endopterygota</taxon>
        <taxon>Hymenoptera</taxon>
        <taxon>Tenthredinoidea</taxon>
        <taxon>Diprionidae</taxon>
        <taxon>Diprioninae</taxon>
        <taxon>Neodiprion</taxon>
    </lineage>
</organism>
<dbReference type="GO" id="GO:0003723">
    <property type="term" value="F:RNA binding"/>
    <property type="evidence" value="ECO:0007669"/>
    <property type="project" value="TreeGrafter"/>
</dbReference>